<name>A0A521BE89_SACCC</name>
<accession>A0A521BE89</accession>
<evidence type="ECO:0000256" key="5">
    <source>
        <dbReference type="SAM" id="Phobius"/>
    </source>
</evidence>
<keyword evidence="5" id="KW-1133">Transmembrane helix</keyword>
<protein>
    <submittedName>
        <fullName evidence="7">SPFH domain / Band 7 family protein</fullName>
    </submittedName>
</protein>
<dbReference type="OrthoDB" id="9786220at2"/>
<dbReference type="PANTHER" id="PTHR13806:SF46">
    <property type="entry name" value="FLOTILLIN-1-RELATED"/>
    <property type="match status" value="1"/>
</dbReference>
<dbReference type="Gene3D" id="3.30.479.30">
    <property type="entry name" value="Band 7 domain"/>
    <property type="match status" value="1"/>
</dbReference>
<comment type="similarity">
    <text evidence="2">Belongs to the band 7/mec-2 family. Flotillin subfamily.</text>
</comment>
<dbReference type="AlphaFoldDB" id="A0A521BE89"/>
<keyword evidence="8" id="KW-1185">Reference proteome</keyword>
<dbReference type="Proteomes" id="UP000319040">
    <property type="component" value="Unassembled WGS sequence"/>
</dbReference>
<dbReference type="InterPro" id="IPR036013">
    <property type="entry name" value="Band_7/SPFH_dom_sf"/>
</dbReference>
<feature type="transmembrane region" description="Helical" evidence="5">
    <location>
        <begin position="12"/>
        <end position="33"/>
    </location>
</feature>
<proteinExistence type="inferred from homology"/>
<organism evidence="7 8">
    <name type="scientific">Saccharicrinis carchari</name>
    <dbReference type="NCBI Taxonomy" id="1168039"/>
    <lineage>
        <taxon>Bacteria</taxon>
        <taxon>Pseudomonadati</taxon>
        <taxon>Bacteroidota</taxon>
        <taxon>Bacteroidia</taxon>
        <taxon>Marinilabiliales</taxon>
        <taxon>Marinilabiliaceae</taxon>
        <taxon>Saccharicrinis</taxon>
    </lineage>
</organism>
<sequence>MEDFFSAASGGLFEGILAVISFFILLAILKAFIKVAPPDKLLVITGRKRKENDKTFGFSVERGRSSVIPYFQSDQHLDLRVLPINVQVDGVNSANGITVGADATACVCIDDDNTAMLYSAVERLMGKDIDELQEQVRQTLIGNFRGALNKATPLEAIGMQESLHSDESADEEESASDGDRAQFRNALLVDINSDLASFGMKVVSVSLQKIWDSSNYIGNLAQKTLAEKRQEVEIEEARLRAIAEKSESDANRRVELAKAKADEQIINSREKLELYKRESEATITQAQFEAQNKIEAARNKGLKRIEELNTELNKLKNETDIIIKETAQNKAADILSQGDKESVIIIENAKNSILSKKMEVITQAKEIGSSVLFLQQQLPHLYDAFKKYSSEISVDSFVLMDKDKGFSSAVNRGPESFVGFLGEFEKVTGIAVKDFFATKKQEALK</sequence>
<keyword evidence="4" id="KW-0175">Coiled coil</keyword>
<evidence type="ECO:0000256" key="3">
    <source>
        <dbReference type="ARBA" id="ARBA00023136"/>
    </source>
</evidence>
<gene>
    <name evidence="7" type="ORF">SAMN06265379_101898</name>
</gene>
<dbReference type="PANTHER" id="PTHR13806">
    <property type="entry name" value="FLOTILLIN-RELATED"/>
    <property type="match status" value="1"/>
</dbReference>
<evidence type="ECO:0000256" key="4">
    <source>
        <dbReference type="SAM" id="Coils"/>
    </source>
</evidence>
<dbReference type="GO" id="GO:0005886">
    <property type="term" value="C:plasma membrane"/>
    <property type="evidence" value="ECO:0007669"/>
    <property type="project" value="TreeGrafter"/>
</dbReference>
<keyword evidence="5" id="KW-0812">Transmembrane</keyword>
<evidence type="ECO:0000259" key="6">
    <source>
        <dbReference type="Pfam" id="PF01145"/>
    </source>
</evidence>
<evidence type="ECO:0000313" key="8">
    <source>
        <dbReference type="Proteomes" id="UP000319040"/>
    </source>
</evidence>
<dbReference type="GO" id="GO:0072659">
    <property type="term" value="P:protein localization to plasma membrane"/>
    <property type="evidence" value="ECO:0007669"/>
    <property type="project" value="TreeGrafter"/>
</dbReference>
<keyword evidence="3 5" id="KW-0472">Membrane</keyword>
<dbReference type="CDD" id="cd03399">
    <property type="entry name" value="SPFH_flotillin"/>
    <property type="match status" value="1"/>
</dbReference>
<feature type="domain" description="Band 7" evidence="6">
    <location>
        <begin position="35"/>
        <end position="239"/>
    </location>
</feature>
<dbReference type="GO" id="GO:0002020">
    <property type="term" value="F:protease binding"/>
    <property type="evidence" value="ECO:0007669"/>
    <property type="project" value="TreeGrafter"/>
</dbReference>
<dbReference type="InterPro" id="IPR027705">
    <property type="entry name" value="Flotillin_fam"/>
</dbReference>
<dbReference type="RefSeq" id="WP_142532218.1">
    <property type="nucleotide sequence ID" value="NZ_FXTB01000001.1"/>
</dbReference>
<dbReference type="SUPFAM" id="SSF117892">
    <property type="entry name" value="Band 7/SPFH domain"/>
    <property type="match status" value="1"/>
</dbReference>
<evidence type="ECO:0000256" key="2">
    <source>
        <dbReference type="ARBA" id="ARBA00007161"/>
    </source>
</evidence>
<comment type="subcellular location">
    <subcellularLocation>
        <location evidence="1">Membrane</location>
        <topology evidence="1">Single-pass membrane protein</topology>
    </subcellularLocation>
</comment>
<dbReference type="EMBL" id="FXTB01000001">
    <property type="protein sequence ID" value="SMO45428.1"/>
    <property type="molecule type" value="Genomic_DNA"/>
</dbReference>
<dbReference type="Pfam" id="PF01145">
    <property type="entry name" value="Band_7"/>
    <property type="match status" value="1"/>
</dbReference>
<evidence type="ECO:0000256" key="1">
    <source>
        <dbReference type="ARBA" id="ARBA00004167"/>
    </source>
</evidence>
<reference evidence="7 8" key="1">
    <citation type="submission" date="2017-05" db="EMBL/GenBank/DDBJ databases">
        <authorList>
            <person name="Varghese N."/>
            <person name="Submissions S."/>
        </authorList>
    </citation>
    <scope>NUCLEOTIDE SEQUENCE [LARGE SCALE GENOMIC DNA]</scope>
    <source>
        <strain evidence="7 8">DSM 27040</strain>
    </source>
</reference>
<dbReference type="InterPro" id="IPR001107">
    <property type="entry name" value="Band_7"/>
</dbReference>
<feature type="coiled-coil region" evidence="4">
    <location>
        <begin position="225"/>
        <end position="325"/>
    </location>
</feature>
<evidence type="ECO:0000313" key="7">
    <source>
        <dbReference type="EMBL" id="SMO45428.1"/>
    </source>
</evidence>